<dbReference type="Gene3D" id="2.40.260.10">
    <property type="entry name" value="Sortase"/>
    <property type="match status" value="1"/>
</dbReference>
<proteinExistence type="predicted"/>
<dbReference type="InterPro" id="IPR042002">
    <property type="entry name" value="Sortase_C"/>
</dbReference>
<dbReference type="NCBIfam" id="TIGR01076">
    <property type="entry name" value="sortase_fam"/>
    <property type="match status" value="1"/>
</dbReference>
<dbReference type="GO" id="GO:0016787">
    <property type="term" value="F:hydrolase activity"/>
    <property type="evidence" value="ECO:0007669"/>
    <property type="project" value="UniProtKB-KW"/>
</dbReference>
<evidence type="ECO:0000313" key="5">
    <source>
        <dbReference type="Proteomes" id="UP000361836"/>
    </source>
</evidence>
<dbReference type="Pfam" id="PF04203">
    <property type="entry name" value="Sortase"/>
    <property type="match status" value="1"/>
</dbReference>
<dbReference type="RefSeq" id="WP_152076796.1">
    <property type="nucleotide sequence ID" value="NZ_CAAKNU010000106.1"/>
</dbReference>
<keyword evidence="3" id="KW-0812">Transmembrane</keyword>
<keyword evidence="5" id="KW-1185">Reference proteome</keyword>
<feature type="transmembrane region" description="Helical" evidence="3">
    <location>
        <begin position="15"/>
        <end position="34"/>
    </location>
</feature>
<keyword evidence="1" id="KW-0378">Hydrolase</keyword>
<dbReference type="SUPFAM" id="SSF63817">
    <property type="entry name" value="Sortase"/>
    <property type="match status" value="1"/>
</dbReference>
<dbReference type="InterPro" id="IPR023365">
    <property type="entry name" value="Sortase_dom-sf"/>
</dbReference>
<feature type="active site" description="Proton donor/acceptor" evidence="2">
    <location>
        <position position="176"/>
    </location>
</feature>
<protein>
    <submittedName>
        <fullName evidence="4">Sortase family protein</fullName>
    </submittedName>
</protein>
<organism evidence="4 5">
    <name type="scientific">Collinsella aerofaciens</name>
    <dbReference type="NCBI Taxonomy" id="74426"/>
    <lineage>
        <taxon>Bacteria</taxon>
        <taxon>Bacillati</taxon>
        <taxon>Actinomycetota</taxon>
        <taxon>Coriobacteriia</taxon>
        <taxon>Coriobacteriales</taxon>
        <taxon>Coriobacteriaceae</taxon>
        <taxon>Collinsella</taxon>
    </lineage>
</organism>
<sequence length="328" mass="34795">MASHFDAEHSSKKRLNIAAVGWVVLFAGALLLLVPDFVELSYGLRANSEMAAASKAIDAASDSHAVSESAAGEEALETADRGVSSRPWLESYNERVRQGGGMVINDPFTFGAADQSFAKTGLAGLPVGVLTVDSMACEAPVYLGSSEQNMLNGAAVVAGTSAPLGEPSSNCVIAAHRNMFFKQIENVRVGDRVCLRTIWGGYVYRVAEIRIISPSDIKAAAVQKDKDLLTLVTCHPYGSNRQRIIAVCERDKGVEALAAPAAASLPRKTAEQAMGRSALSNILATIERGGAIDELFIEDCGRLLGRALLVFLLVRFIAAAVKRRTAAC</sequence>
<dbReference type="EMBL" id="CABWIE010000030">
    <property type="protein sequence ID" value="VWL99438.1"/>
    <property type="molecule type" value="Genomic_DNA"/>
</dbReference>
<evidence type="ECO:0000256" key="1">
    <source>
        <dbReference type="ARBA" id="ARBA00022801"/>
    </source>
</evidence>
<dbReference type="AlphaFoldDB" id="A0A5K1J7W8"/>
<dbReference type="CDD" id="cd05827">
    <property type="entry name" value="Sortase_C"/>
    <property type="match status" value="1"/>
</dbReference>
<name>A0A5K1J7W8_9ACTN</name>
<keyword evidence="3" id="KW-0472">Membrane</keyword>
<dbReference type="Proteomes" id="UP000361836">
    <property type="component" value="Unassembled WGS sequence"/>
</dbReference>
<feature type="active site" description="Acyl-thioester intermediate" evidence="2">
    <location>
        <position position="234"/>
    </location>
</feature>
<evidence type="ECO:0000256" key="3">
    <source>
        <dbReference type="SAM" id="Phobius"/>
    </source>
</evidence>
<keyword evidence="3" id="KW-1133">Transmembrane helix</keyword>
<dbReference type="InterPro" id="IPR005754">
    <property type="entry name" value="Sortase"/>
</dbReference>
<reference evidence="4 5" key="1">
    <citation type="submission" date="2019-10" db="EMBL/GenBank/DDBJ databases">
        <authorList>
            <person name="Wolf R A."/>
        </authorList>
    </citation>
    <scope>NUCLEOTIDE SEQUENCE [LARGE SCALE GENOMIC DNA]</scope>
    <source>
        <strain evidence="4">Collinsella_aerofaciens_MC2</strain>
    </source>
</reference>
<accession>A0A5K1J7W8</accession>
<evidence type="ECO:0000256" key="2">
    <source>
        <dbReference type="PIRSR" id="PIRSR605754-1"/>
    </source>
</evidence>
<gene>
    <name evidence="4" type="ORF">KCJAJFAP_00634</name>
</gene>
<evidence type="ECO:0000313" key="4">
    <source>
        <dbReference type="EMBL" id="VWL99438.1"/>
    </source>
</evidence>